<keyword evidence="8" id="KW-0539">Nucleus</keyword>
<feature type="domain" description="CW-type" evidence="10">
    <location>
        <begin position="12"/>
        <end position="67"/>
    </location>
</feature>
<dbReference type="SMART" id="SM00391">
    <property type="entry name" value="MBD"/>
    <property type="match status" value="1"/>
</dbReference>
<dbReference type="Gene3D" id="3.30.40.100">
    <property type="match status" value="1"/>
</dbReference>
<keyword evidence="6" id="KW-0238">DNA-binding</keyword>
<dbReference type="SUPFAM" id="SSF54171">
    <property type="entry name" value="DNA-binding domain"/>
    <property type="match status" value="1"/>
</dbReference>
<protein>
    <submittedName>
        <fullName evidence="11">Uncharacterized protein</fullName>
    </submittedName>
</protein>
<dbReference type="CDD" id="cd01396">
    <property type="entry name" value="MeCP2_MBD"/>
    <property type="match status" value="1"/>
</dbReference>
<organism evidence="11 12">
    <name type="scientific">Dioscorea zingiberensis</name>
    <dbReference type="NCBI Taxonomy" id="325984"/>
    <lineage>
        <taxon>Eukaryota</taxon>
        <taxon>Viridiplantae</taxon>
        <taxon>Streptophyta</taxon>
        <taxon>Embryophyta</taxon>
        <taxon>Tracheophyta</taxon>
        <taxon>Spermatophyta</taxon>
        <taxon>Magnoliopsida</taxon>
        <taxon>Liliopsida</taxon>
        <taxon>Dioscoreales</taxon>
        <taxon>Dioscoreaceae</taxon>
        <taxon>Dioscorea</taxon>
    </lineage>
</organism>
<dbReference type="Pfam" id="PF07496">
    <property type="entry name" value="zf-CW"/>
    <property type="match status" value="1"/>
</dbReference>
<proteinExistence type="predicted"/>
<evidence type="ECO:0000313" key="12">
    <source>
        <dbReference type="Proteomes" id="UP001085076"/>
    </source>
</evidence>
<dbReference type="Pfam" id="PF01429">
    <property type="entry name" value="MBD"/>
    <property type="match status" value="1"/>
</dbReference>
<keyword evidence="12" id="KW-1185">Reference proteome</keyword>
<dbReference type="AlphaFoldDB" id="A0A9D5CQ66"/>
<dbReference type="GO" id="GO:0003677">
    <property type="term" value="F:DNA binding"/>
    <property type="evidence" value="ECO:0007669"/>
    <property type="project" value="UniProtKB-KW"/>
</dbReference>
<comment type="caution">
    <text evidence="11">The sequence shown here is derived from an EMBL/GenBank/DDBJ whole genome shotgun (WGS) entry which is preliminary data.</text>
</comment>
<dbReference type="EMBL" id="JAGGNH010000003">
    <property type="protein sequence ID" value="KAJ0977591.1"/>
    <property type="molecule type" value="Genomic_DNA"/>
</dbReference>
<keyword evidence="5" id="KW-0805">Transcription regulation</keyword>
<evidence type="ECO:0000256" key="2">
    <source>
        <dbReference type="ARBA" id="ARBA00022723"/>
    </source>
</evidence>
<evidence type="ECO:0000259" key="9">
    <source>
        <dbReference type="PROSITE" id="PS50982"/>
    </source>
</evidence>
<evidence type="ECO:0000259" key="10">
    <source>
        <dbReference type="PROSITE" id="PS51050"/>
    </source>
</evidence>
<evidence type="ECO:0000313" key="11">
    <source>
        <dbReference type="EMBL" id="KAJ0977591.1"/>
    </source>
</evidence>
<keyword evidence="4" id="KW-0862">Zinc</keyword>
<feature type="domain" description="MBD" evidence="9">
    <location>
        <begin position="73"/>
        <end position="144"/>
    </location>
</feature>
<evidence type="ECO:0000256" key="1">
    <source>
        <dbReference type="ARBA" id="ARBA00004123"/>
    </source>
</evidence>
<dbReference type="GO" id="GO:0005634">
    <property type="term" value="C:nucleus"/>
    <property type="evidence" value="ECO:0007669"/>
    <property type="project" value="UniProtKB-SubCell"/>
</dbReference>
<evidence type="ECO:0000256" key="6">
    <source>
        <dbReference type="ARBA" id="ARBA00023125"/>
    </source>
</evidence>
<dbReference type="PANTHER" id="PTHR12396">
    <property type="entry name" value="METHYL-CPG BINDING PROTEIN, MBD"/>
    <property type="match status" value="1"/>
</dbReference>
<dbReference type="InterPro" id="IPR011124">
    <property type="entry name" value="Znf_CW"/>
</dbReference>
<evidence type="ECO:0000256" key="8">
    <source>
        <dbReference type="ARBA" id="ARBA00023242"/>
    </source>
</evidence>
<reference evidence="11" key="1">
    <citation type="submission" date="2021-03" db="EMBL/GenBank/DDBJ databases">
        <authorList>
            <person name="Li Z."/>
            <person name="Yang C."/>
        </authorList>
    </citation>
    <scope>NUCLEOTIDE SEQUENCE</scope>
    <source>
        <strain evidence="11">Dzin_1.0</strain>
        <tissue evidence="11">Leaf</tissue>
    </source>
</reference>
<evidence type="ECO:0000256" key="3">
    <source>
        <dbReference type="ARBA" id="ARBA00022771"/>
    </source>
</evidence>
<dbReference type="InterPro" id="IPR001739">
    <property type="entry name" value="Methyl_CpG_DNA-bd"/>
</dbReference>
<sequence length="171" mass="19627">MSKNSERRGGSKDSVGAYAVQCRECSKWRLIPSKEEFETIRQNFIEDPWFCHKKPGVSCDDPGDLEYDKTRIWVIDKPNIPKAPPNTERMLIMRKDCSKMDAHYIMPNGKKVRSGTEVERFLEAHPEYKGQISASSFSFTVPKIMDEKILKNFDGKASASSSKKRKISMKE</sequence>
<name>A0A9D5CQ66_9LILI</name>
<dbReference type="PROSITE" id="PS51050">
    <property type="entry name" value="ZF_CW"/>
    <property type="match status" value="1"/>
</dbReference>
<gene>
    <name evidence="11" type="ORF">J5N97_013065</name>
</gene>
<reference evidence="11" key="2">
    <citation type="journal article" date="2022" name="Hortic Res">
        <title>The genome of Dioscorea zingiberensis sheds light on the biosynthesis, origin and evolution of the medicinally important diosgenin saponins.</title>
        <authorList>
            <person name="Li Y."/>
            <person name="Tan C."/>
            <person name="Li Z."/>
            <person name="Guo J."/>
            <person name="Li S."/>
            <person name="Chen X."/>
            <person name="Wang C."/>
            <person name="Dai X."/>
            <person name="Yang H."/>
            <person name="Song W."/>
            <person name="Hou L."/>
            <person name="Xu J."/>
            <person name="Tong Z."/>
            <person name="Xu A."/>
            <person name="Yuan X."/>
            <person name="Wang W."/>
            <person name="Yang Q."/>
            <person name="Chen L."/>
            <person name="Sun Z."/>
            <person name="Wang K."/>
            <person name="Pan B."/>
            <person name="Chen J."/>
            <person name="Bao Y."/>
            <person name="Liu F."/>
            <person name="Qi X."/>
            <person name="Gang D.R."/>
            <person name="Wen J."/>
            <person name="Li J."/>
        </authorList>
    </citation>
    <scope>NUCLEOTIDE SEQUENCE</scope>
    <source>
        <strain evidence="11">Dzin_1.0</strain>
    </source>
</reference>
<evidence type="ECO:0000256" key="5">
    <source>
        <dbReference type="ARBA" id="ARBA00023015"/>
    </source>
</evidence>
<evidence type="ECO:0000256" key="7">
    <source>
        <dbReference type="ARBA" id="ARBA00023163"/>
    </source>
</evidence>
<dbReference type="OrthoDB" id="10072024at2759"/>
<dbReference type="InterPro" id="IPR016177">
    <property type="entry name" value="DNA-bd_dom_sf"/>
</dbReference>
<dbReference type="PROSITE" id="PS50982">
    <property type="entry name" value="MBD"/>
    <property type="match status" value="1"/>
</dbReference>
<comment type="subcellular location">
    <subcellularLocation>
        <location evidence="1">Nucleus</location>
    </subcellularLocation>
</comment>
<evidence type="ECO:0000256" key="4">
    <source>
        <dbReference type="ARBA" id="ARBA00022833"/>
    </source>
</evidence>
<dbReference type="Proteomes" id="UP001085076">
    <property type="component" value="Miscellaneous, Linkage group lg03"/>
</dbReference>
<keyword evidence="2" id="KW-0479">Metal-binding</keyword>
<keyword evidence="3" id="KW-0863">Zinc-finger</keyword>
<dbReference type="Gene3D" id="3.30.890.10">
    <property type="entry name" value="Methyl-cpg-binding Protein 2, Chain A"/>
    <property type="match status" value="1"/>
</dbReference>
<accession>A0A9D5CQ66</accession>
<dbReference type="GO" id="GO:0008270">
    <property type="term" value="F:zinc ion binding"/>
    <property type="evidence" value="ECO:0007669"/>
    <property type="project" value="UniProtKB-KW"/>
</dbReference>
<dbReference type="PANTHER" id="PTHR12396:SF10">
    <property type="entry name" value="METHYL-CPG-BINDING DOMAIN-CONTAINING PROTEIN 1-RELATED"/>
    <property type="match status" value="1"/>
</dbReference>
<keyword evidence="7" id="KW-0804">Transcription</keyword>